<keyword evidence="5" id="KW-1185">Reference proteome</keyword>
<dbReference type="EMBL" id="QKKF02037264">
    <property type="protein sequence ID" value="RZF32319.1"/>
    <property type="molecule type" value="Genomic_DNA"/>
</dbReference>
<dbReference type="Gene3D" id="3.80.10.10">
    <property type="entry name" value="Ribonuclease Inhibitor"/>
    <property type="match status" value="1"/>
</dbReference>
<protein>
    <recommendedName>
        <fullName evidence="6">Right handed beta helix domain-containing protein</fullName>
    </recommendedName>
</protein>
<comment type="caution">
    <text evidence="4">The sequence shown here is derived from an EMBL/GenBank/DDBJ whole genome shotgun (WGS) entry which is preliminary data.</text>
</comment>
<dbReference type="STRING" id="195883.A0A482WFL1"/>
<keyword evidence="2" id="KW-1133">Transmembrane helix</keyword>
<keyword evidence="2" id="KW-0812">Transmembrane</keyword>
<keyword evidence="3" id="KW-0732">Signal</keyword>
<feature type="compositionally biased region" description="Low complexity" evidence="1">
    <location>
        <begin position="738"/>
        <end position="750"/>
    </location>
</feature>
<dbReference type="InterPro" id="IPR032675">
    <property type="entry name" value="LRR_dom_sf"/>
</dbReference>
<evidence type="ECO:0008006" key="6">
    <source>
        <dbReference type="Google" id="ProtNLM"/>
    </source>
</evidence>
<evidence type="ECO:0000313" key="4">
    <source>
        <dbReference type="EMBL" id="RZF32319.1"/>
    </source>
</evidence>
<proteinExistence type="predicted"/>
<feature type="signal peptide" evidence="3">
    <location>
        <begin position="1"/>
        <end position="25"/>
    </location>
</feature>
<accession>A0A482WFL1</accession>
<evidence type="ECO:0000256" key="3">
    <source>
        <dbReference type="SAM" id="SignalP"/>
    </source>
</evidence>
<evidence type="ECO:0000256" key="1">
    <source>
        <dbReference type="SAM" id="MobiDB-lite"/>
    </source>
</evidence>
<dbReference type="Proteomes" id="UP000291343">
    <property type="component" value="Unassembled WGS sequence"/>
</dbReference>
<keyword evidence="2" id="KW-0472">Membrane</keyword>
<dbReference type="SUPFAM" id="SSF51126">
    <property type="entry name" value="Pectin lyase-like"/>
    <property type="match status" value="1"/>
</dbReference>
<gene>
    <name evidence="4" type="ORF">LSTR_LSTR001783</name>
</gene>
<dbReference type="AlphaFoldDB" id="A0A482WFL1"/>
<reference evidence="4 5" key="1">
    <citation type="journal article" date="2017" name="Gigascience">
        <title>Genome sequence of the small brown planthopper, Laodelphax striatellus.</title>
        <authorList>
            <person name="Zhu J."/>
            <person name="Jiang F."/>
            <person name="Wang X."/>
            <person name="Yang P."/>
            <person name="Bao Y."/>
            <person name="Zhao W."/>
            <person name="Wang W."/>
            <person name="Lu H."/>
            <person name="Wang Q."/>
            <person name="Cui N."/>
            <person name="Li J."/>
            <person name="Chen X."/>
            <person name="Luo L."/>
            <person name="Yu J."/>
            <person name="Kang L."/>
            <person name="Cui F."/>
        </authorList>
    </citation>
    <scope>NUCLEOTIDE SEQUENCE [LARGE SCALE GENOMIC DNA]</scope>
    <source>
        <strain evidence="4">Lst14</strain>
    </source>
</reference>
<evidence type="ECO:0000313" key="5">
    <source>
        <dbReference type="Proteomes" id="UP000291343"/>
    </source>
</evidence>
<dbReference type="InParanoid" id="A0A482WFL1"/>
<dbReference type="InterPro" id="IPR011050">
    <property type="entry name" value="Pectin_lyase_fold/virulence"/>
</dbReference>
<feature type="chain" id="PRO_5019711711" description="Right handed beta helix domain-containing protein" evidence="3">
    <location>
        <begin position="26"/>
        <end position="775"/>
    </location>
</feature>
<feature type="region of interest" description="Disordered" evidence="1">
    <location>
        <begin position="670"/>
        <end position="690"/>
    </location>
</feature>
<evidence type="ECO:0000256" key="2">
    <source>
        <dbReference type="SAM" id="Phobius"/>
    </source>
</evidence>
<feature type="region of interest" description="Disordered" evidence="1">
    <location>
        <begin position="726"/>
        <end position="775"/>
    </location>
</feature>
<dbReference type="OrthoDB" id="8185041at2759"/>
<name>A0A482WFL1_LAOST</name>
<sequence length="775" mass="85814">MHLQLPAALLLQLWTLLQLLLVVQGATICQQVGCLCQPVDNLVNVTCAFDKKKVLKLEKGWLPETALEVDLVGGYELKMETGALAGHRHLYRVQARGFQRLFLLKGAFENVTAANLHVQLSNSSYLLLEGGSLKTSGGGVSVDISKVLKVVIQPAVFHSLLKLTISDVPSLEPSSKAFHTSTARDRPSTQILLERVRIETLETQVFPSALAELVVKDSEIVNVNSEAVDAIELRRLSIINCSLSHVKTDAFSSKVIVAHFEIDSTTIGQLATRSIRSGISTMIVSNSRIEVIQEESFIPSAVAKLILVNNTFHRIHSNGFKLNGREGSDTSWKHLEIENNTFDKLEANAFDGRYTPPDSVTAPRATFVFKGNYIGSILTSSPVFNFGLNADVNVTIDNNRFLEVCRCNTNRITGIITGSDEVIDEILYSSFCKTYPKWSHCFDTNYVLISNFSEKVCGENISECAIKDTNVVERGIITTLDSAFQNDEGFGVEGEKTLLRAIFGFVVLCVCIIMLVSTAVWVCKHNYFTKGRVLFVMSTESLFNLLSRVVERSTTNMTRSESTHSVTIHEYAELQRLPKGGQVEGDVESPLENKATQTLPEELTHELLQTLREKLDDPENYSEARDMIEHLYDLIKVEESCNQNCTTEIVIDFDEFEVDDTNHVYDEIKPKSKARQKGSKTLVSVGTRAPSPDKLLPLRAVYAEAKRRSVLLNEYAEPRDKRPAVPATYEYAELPNGPQSASSSAVPPSALANRPLPEKPASPRDPGEGPSTSRL</sequence>
<organism evidence="4 5">
    <name type="scientific">Laodelphax striatellus</name>
    <name type="common">Small brown planthopper</name>
    <name type="synonym">Delphax striatella</name>
    <dbReference type="NCBI Taxonomy" id="195883"/>
    <lineage>
        <taxon>Eukaryota</taxon>
        <taxon>Metazoa</taxon>
        <taxon>Ecdysozoa</taxon>
        <taxon>Arthropoda</taxon>
        <taxon>Hexapoda</taxon>
        <taxon>Insecta</taxon>
        <taxon>Pterygota</taxon>
        <taxon>Neoptera</taxon>
        <taxon>Paraneoptera</taxon>
        <taxon>Hemiptera</taxon>
        <taxon>Auchenorrhyncha</taxon>
        <taxon>Fulgoroidea</taxon>
        <taxon>Delphacidae</taxon>
        <taxon>Criomorphinae</taxon>
        <taxon>Laodelphax</taxon>
    </lineage>
</organism>
<feature type="transmembrane region" description="Helical" evidence="2">
    <location>
        <begin position="502"/>
        <end position="523"/>
    </location>
</feature>